<feature type="region of interest" description="Disordered" evidence="1">
    <location>
        <begin position="53"/>
        <end position="76"/>
    </location>
</feature>
<name>A0ABQ0ZYP2_9EURO</name>
<protein>
    <submittedName>
        <fullName evidence="2">Uncharacterized protein</fullName>
    </submittedName>
</protein>
<accession>A0ABQ0ZYP2</accession>
<comment type="caution">
    <text evidence="2">The sequence shown here is derived from an EMBL/GenBank/DDBJ whole genome shotgun (WGS) entry which is preliminary data.</text>
</comment>
<keyword evidence="3" id="KW-1185">Reference proteome</keyword>
<dbReference type="Proteomes" id="UP000465266">
    <property type="component" value="Unassembled WGS sequence"/>
</dbReference>
<gene>
    <name evidence="2" type="ORF">IFM53868_00034</name>
</gene>
<evidence type="ECO:0000313" key="2">
    <source>
        <dbReference type="EMBL" id="GFF69361.1"/>
    </source>
</evidence>
<evidence type="ECO:0000256" key="1">
    <source>
        <dbReference type="SAM" id="MobiDB-lite"/>
    </source>
</evidence>
<proteinExistence type="predicted"/>
<sequence length="136" mass="14534">MVQDSWTLAASAGHRDLERTIAEREETVQETLGAGDTGVGVEVRHEGVELGTLGAGPRVTVGGDHEDRSQDEGVPWVQEVQEGEAREGRWVPSLAAVAAHEGQGLDQLLGADLLEASRDGKKDKTEERLLAASDRV</sequence>
<dbReference type="EMBL" id="BLKG01000001">
    <property type="protein sequence ID" value="GFF69361.1"/>
    <property type="molecule type" value="Genomic_DNA"/>
</dbReference>
<feature type="region of interest" description="Disordered" evidence="1">
    <location>
        <begin position="117"/>
        <end position="136"/>
    </location>
</feature>
<evidence type="ECO:0000313" key="3">
    <source>
        <dbReference type="Proteomes" id="UP000465266"/>
    </source>
</evidence>
<organism evidence="2 3">
    <name type="scientific">Aspergillus udagawae</name>
    <dbReference type="NCBI Taxonomy" id="91492"/>
    <lineage>
        <taxon>Eukaryota</taxon>
        <taxon>Fungi</taxon>
        <taxon>Dikarya</taxon>
        <taxon>Ascomycota</taxon>
        <taxon>Pezizomycotina</taxon>
        <taxon>Eurotiomycetes</taxon>
        <taxon>Eurotiomycetidae</taxon>
        <taxon>Eurotiales</taxon>
        <taxon>Aspergillaceae</taxon>
        <taxon>Aspergillus</taxon>
        <taxon>Aspergillus subgen. Fumigati</taxon>
    </lineage>
</organism>
<reference evidence="2 3" key="1">
    <citation type="submission" date="2020-01" db="EMBL/GenBank/DDBJ databases">
        <title>Draft genome sequence of Aspergillus udagawae IFM 53868.</title>
        <authorList>
            <person name="Takahashi H."/>
            <person name="Yaguchi T."/>
        </authorList>
    </citation>
    <scope>NUCLEOTIDE SEQUENCE [LARGE SCALE GENOMIC DNA]</scope>
    <source>
        <strain evidence="2 3">IFM 53868</strain>
    </source>
</reference>